<dbReference type="PANTHER" id="PTHR43027">
    <property type="entry name" value="DOXORUBICIN RESISTANCE ABC TRANSPORTER PERMEASE PROTEIN DRRC-RELATED"/>
    <property type="match status" value="1"/>
</dbReference>
<keyword evidence="4 5" id="KW-0472">Membrane</keyword>
<organism evidence="7 8">
    <name type="scientific">Clostridium oryzae</name>
    <dbReference type="NCBI Taxonomy" id="1450648"/>
    <lineage>
        <taxon>Bacteria</taxon>
        <taxon>Bacillati</taxon>
        <taxon>Bacillota</taxon>
        <taxon>Clostridia</taxon>
        <taxon>Eubacteriales</taxon>
        <taxon>Clostridiaceae</taxon>
        <taxon>Clostridium</taxon>
    </lineage>
</organism>
<name>A0A1V4I6W5_9CLOT</name>
<feature type="domain" description="ABC-2 type transporter transmembrane" evidence="6">
    <location>
        <begin position="21"/>
        <end position="373"/>
    </location>
</feature>
<evidence type="ECO:0000256" key="5">
    <source>
        <dbReference type="SAM" id="Phobius"/>
    </source>
</evidence>
<dbReference type="InterPro" id="IPR013525">
    <property type="entry name" value="ABC2_TM"/>
</dbReference>
<dbReference type="STRING" id="1450648.CLORY_43670"/>
<evidence type="ECO:0000256" key="2">
    <source>
        <dbReference type="ARBA" id="ARBA00022692"/>
    </source>
</evidence>
<evidence type="ECO:0000256" key="1">
    <source>
        <dbReference type="ARBA" id="ARBA00004141"/>
    </source>
</evidence>
<reference evidence="7 8" key="1">
    <citation type="submission" date="2017-03" db="EMBL/GenBank/DDBJ databases">
        <title>Genome sequence of Clostridium oryzae DSM 28571.</title>
        <authorList>
            <person name="Poehlein A."/>
            <person name="Daniel R."/>
        </authorList>
    </citation>
    <scope>NUCLEOTIDE SEQUENCE [LARGE SCALE GENOMIC DNA]</scope>
    <source>
        <strain evidence="7 8">DSM 28571</strain>
    </source>
</reference>
<dbReference type="Proteomes" id="UP000190080">
    <property type="component" value="Unassembled WGS sequence"/>
</dbReference>
<evidence type="ECO:0000313" key="8">
    <source>
        <dbReference type="Proteomes" id="UP000190080"/>
    </source>
</evidence>
<sequence>MKAGAIIKNTLKAHLAEWKELVLIYAVFPLVLIMVISFFYKSVYNPDTKIRRININFTDYDNTKTSSQFINMFRENNMKDIFSIKEKGDYEIIIPKNYEKNITLLKPSTIKIIENKETSRSNEAIIKSIISEYGKKITELATISDKVNKLNVVDKEKIYKKITQRVSKNNADNSIDKHILKGQKHLSSYEEQGTSTISFMVMLMIMGCAASYYKDKESGYYKRVMSAPISKLQYFIINSGIFFISSFICGALYITTILVFKIAFTIDNLPNLLIILISQSLLVSSVASLFVAFFSKNVSNFVMVLLMYYQIIFGNTFIPVKILSNKMFVLMTKFSPGSIISNTYRSCLISNSFFSVINYSAIVLTISVIVYAVSIIKVKIRWGEQL</sequence>
<gene>
    <name evidence="7" type="ORF">CLORY_43670</name>
</gene>
<keyword evidence="8" id="KW-1185">Reference proteome</keyword>
<accession>A0A1V4I6W5</accession>
<evidence type="ECO:0000256" key="4">
    <source>
        <dbReference type="ARBA" id="ARBA00023136"/>
    </source>
</evidence>
<keyword evidence="3 5" id="KW-1133">Transmembrane helix</keyword>
<comment type="caution">
    <text evidence="7">The sequence shown here is derived from an EMBL/GenBank/DDBJ whole genome shotgun (WGS) entry which is preliminary data.</text>
</comment>
<dbReference type="RefSeq" id="WP_079428505.1">
    <property type="nucleotide sequence ID" value="NZ_MZGV01000106.1"/>
</dbReference>
<comment type="subcellular location">
    <subcellularLocation>
        <location evidence="1">Membrane</location>
        <topology evidence="1">Multi-pass membrane protein</topology>
    </subcellularLocation>
</comment>
<evidence type="ECO:0000313" key="7">
    <source>
        <dbReference type="EMBL" id="OPJ55721.1"/>
    </source>
</evidence>
<feature type="transmembrane region" description="Helical" evidence="5">
    <location>
        <begin position="301"/>
        <end position="323"/>
    </location>
</feature>
<keyword evidence="2 5" id="KW-0812">Transmembrane</keyword>
<dbReference type="OrthoDB" id="1897891at2"/>
<dbReference type="InterPro" id="IPR052902">
    <property type="entry name" value="ABC-2_transporter"/>
</dbReference>
<dbReference type="GO" id="GO:0140359">
    <property type="term" value="F:ABC-type transporter activity"/>
    <property type="evidence" value="ECO:0007669"/>
    <property type="project" value="InterPro"/>
</dbReference>
<dbReference type="AlphaFoldDB" id="A0A1V4I6W5"/>
<evidence type="ECO:0000259" key="6">
    <source>
        <dbReference type="Pfam" id="PF12698"/>
    </source>
</evidence>
<feature type="transmembrane region" description="Helical" evidence="5">
    <location>
        <begin position="193"/>
        <end position="213"/>
    </location>
</feature>
<protein>
    <submittedName>
        <fullName evidence="7">ABC-2 family transporter protein</fullName>
    </submittedName>
</protein>
<evidence type="ECO:0000256" key="3">
    <source>
        <dbReference type="ARBA" id="ARBA00022989"/>
    </source>
</evidence>
<feature type="transmembrane region" description="Helical" evidence="5">
    <location>
        <begin position="272"/>
        <end position="294"/>
    </location>
</feature>
<feature type="transmembrane region" description="Helical" evidence="5">
    <location>
        <begin position="356"/>
        <end position="376"/>
    </location>
</feature>
<dbReference type="Pfam" id="PF12698">
    <property type="entry name" value="ABC2_membrane_3"/>
    <property type="match status" value="1"/>
</dbReference>
<feature type="transmembrane region" description="Helical" evidence="5">
    <location>
        <begin position="21"/>
        <end position="40"/>
    </location>
</feature>
<dbReference type="PANTHER" id="PTHR43027:SF1">
    <property type="entry name" value="DOXORUBICIN RESISTANCE ABC TRANSPORTER PERMEASE PROTEIN DRRC-RELATED"/>
    <property type="match status" value="1"/>
</dbReference>
<dbReference type="GO" id="GO:0016020">
    <property type="term" value="C:membrane"/>
    <property type="evidence" value="ECO:0007669"/>
    <property type="project" value="UniProtKB-SubCell"/>
</dbReference>
<proteinExistence type="predicted"/>
<dbReference type="EMBL" id="MZGV01000106">
    <property type="protein sequence ID" value="OPJ55721.1"/>
    <property type="molecule type" value="Genomic_DNA"/>
</dbReference>
<feature type="transmembrane region" description="Helical" evidence="5">
    <location>
        <begin position="234"/>
        <end position="260"/>
    </location>
</feature>